<evidence type="ECO:0000313" key="8">
    <source>
        <dbReference type="Proteomes" id="UP000189733"/>
    </source>
</evidence>
<dbReference type="Gene3D" id="3.40.50.2300">
    <property type="match status" value="1"/>
</dbReference>
<keyword evidence="1 4" id="KW-0597">Phosphoprotein</keyword>
<dbReference type="PANTHER" id="PTHR48111:SF40">
    <property type="entry name" value="PHOSPHATE REGULON TRANSCRIPTIONAL REGULATORY PROTEIN PHOB"/>
    <property type="match status" value="1"/>
</dbReference>
<dbReference type="Proteomes" id="UP000189733">
    <property type="component" value="Unassembled WGS sequence"/>
</dbReference>
<evidence type="ECO:0000256" key="4">
    <source>
        <dbReference type="PROSITE-ProRule" id="PRU00169"/>
    </source>
</evidence>
<reference evidence="7 8" key="1">
    <citation type="submission" date="2017-02" db="EMBL/GenBank/DDBJ databases">
        <authorList>
            <person name="Peterson S.W."/>
        </authorList>
    </citation>
    <scope>NUCLEOTIDE SEQUENCE [LARGE SCALE GENOMIC DNA]</scope>
    <source>
        <strain evidence="7 8">DSM 18034</strain>
    </source>
</reference>
<organism evidence="7 8">
    <name type="scientific">Desulfobaculum bizertense DSM 18034</name>
    <dbReference type="NCBI Taxonomy" id="1121442"/>
    <lineage>
        <taxon>Bacteria</taxon>
        <taxon>Pseudomonadati</taxon>
        <taxon>Thermodesulfobacteriota</taxon>
        <taxon>Desulfovibrionia</taxon>
        <taxon>Desulfovibrionales</taxon>
        <taxon>Desulfovibrionaceae</taxon>
        <taxon>Desulfobaculum</taxon>
    </lineage>
</organism>
<dbReference type="PROSITE" id="PS50110">
    <property type="entry name" value="RESPONSE_REGULATORY"/>
    <property type="match status" value="1"/>
</dbReference>
<evidence type="ECO:0000256" key="1">
    <source>
        <dbReference type="ARBA" id="ARBA00022553"/>
    </source>
</evidence>
<dbReference type="InterPro" id="IPR011006">
    <property type="entry name" value="CheY-like_superfamily"/>
</dbReference>
<gene>
    <name evidence="7" type="ORF">SAMN02745702_00445</name>
</gene>
<dbReference type="Pfam" id="PF00072">
    <property type="entry name" value="Response_reg"/>
    <property type="match status" value="1"/>
</dbReference>
<keyword evidence="2" id="KW-0902">Two-component regulatory system</keyword>
<dbReference type="GO" id="GO:0000156">
    <property type="term" value="F:phosphorelay response regulator activity"/>
    <property type="evidence" value="ECO:0007669"/>
    <property type="project" value="TreeGrafter"/>
</dbReference>
<evidence type="ECO:0000256" key="2">
    <source>
        <dbReference type="ARBA" id="ARBA00023012"/>
    </source>
</evidence>
<feature type="modified residue" description="4-aspartylphosphate" evidence="4">
    <location>
        <position position="56"/>
    </location>
</feature>
<proteinExistence type="predicted"/>
<dbReference type="PANTHER" id="PTHR48111">
    <property type="entry name" value="REGULATOR OF RPOS"/>
    <property type="match status" value="1"/>
</dbReference>
<evidence type="ECO:0000313" key="7">
    <source>
        <dbReference type="EMBL" id="SKA65006.1"/>
    </source>
</evidence>
<dbReference type="GO" id="GO:0032993">
    <property type="term" value="C:protein-DNA complex"/>
    <property type="evidence" value="ECO:0007669"/>
    <property type="project" value="TreeGrafter"/>
</dbReference>
<dbReference type="EMBL" id="FUYA01000001">
    <property type="protein sequence ID" value="SKA65006.1"/>
    <property type="molecule type" value="Genomic_DNA"/>
</dbReference>
<dbReference type="SUPFAM" id="SSF52172">
    <property type="entry name" value="CheY-like"/>
    <property type="match status" value="1"/>
</dbReference>
<name>A0A1T4VJA5_9BACT</name>
<dbReference type="STRING" id="1121442.SAMN02745702_00445"/>
<dbReference type="OrthoDB" id="9800029at2"/>
<dbReference type="GO" id="GO:0005829">
    <property type="term" value="C:cytosol"/>
    <property type="evidence" value="ECO:0007669"/>
    <property type="project" value="TreeGrafter"/>
</dbReference>
<protein>
    <submittedName>
        <fullName evidence="7">Response regulator receiver domain-containing protein</fullName>
    </submittedName>
</protein>
<dbReference type="SMART" id="SM00448">
    <property type="entry name" value="REC"/>
    <property type="match status" value="1"/>
</dbReference>
<sequence length="144" mass="15947">MNDLECRLLLVDDERAFSEALARRLTHRGAEVMCAASGEEAVAVLKHDIFDVVVLDVKMPGIGGMGVLKHIRKYAPETEVIMLTGHADMDDAIRGMELGAYDYLLKPVNFTILLHRLQDATSQQPAEQNRAVPKERTGTSIEDT</sequence>
<feature type="region of interest" description="Disordered" evidence="5">
    <location>
        <begin position="123"/>
        <end position="144"/>
    </location>
</feature>
<feature type="domain" description="Response regulatory" evidence="6">
    <location>
        <begin position="7"/>
        <end position="121"/>
    </location>
</feature>
<dbReference type="AlphaFoldDB" id="A0A1T4VJA5"/>
<keyword evidence="3" id="KW-0238">DNA-binding</keyword>
<dbReference type="InterPro" id="IPR039420">
    <property type="entry name" value="WalR-like"/>
</dbReference>
<keyword evidence="8" id="KW-1185">Reference proteome</keyword>
<evidence type="ECO:0000256" key="5">
    <source>
        <dbReference type="SAM" id="MobiDB-lite"/>
    </source>
</evidence>
<dbReference type="RefSeq" id="WP_078683753.1">
    <property type="nucleotide sequence ID" value="NZ_FUYA01000001.1"/>
</dbReference>
<dbReference type="GO" id="GO:0006355">
    <property type="term" value="P:regulation of DNA-templated transcription"/>
    <property type="evidence" value="ECO:0007669"/>
    <property type="project" value="TreeGrafter"/>
</dbReference>
<dbReference type="InterPro" id="IPR001789">
    <property type="entry name" value="Sig_transdc_resp-reg_receiver"/>
</dbReference>
<dbReference type="CDD" id="cd00156">
    <property type="entry name" value="REC"/>
    <property type="match status" value="1"/>
</dbReference>
<evidence type="ECO:0000256" key="3">
    <source>
        <dbReference type="ARBA" id="ARBA00023125"/>
    </source>
</evidence>
<dbReference type="GO" id="GO:0000976">
    <property type="term" value="F:transcription cis-regulatory region binding"/>
    <property type="evidence" value="ECO:0007669"/>
    <property type="project" value="TreeGrafter"/>
</dbReference>
<evidence type="ECO:0000259" key="6">
    <source>
        <dbReference type="PROSITE" id="PS50110"/>
    </source>
</evidence>
<accession>A0A1T4VJA5</accession>